<gene>
    <name evidence="1" type="ORF">CWI36_0671p0010</name>
</gene>
<proteinExistence type="predicted"/>
<comment type="caution">
    <text evidence="1">The sequence shown here is derived from an EMBL/GenBank/DDBJ whole genome shotgun (WGS) entry which is preliminary data.</text>
</comment>
<evidence type="ECO:0000313" key="2">
    <source>
        <dbReference type="Proteomes" id="UP000291404"/>
    </source>
</evidence>
<keyword evidence="2" id="KW-1185">Reference proteome</keyword>
<dbReference type="EMBL" id="PITI01000671">
    <property type="protein sequence ID" value="TBU05126.1"/>
    <property type="molecule type" value="Genomic_DNA"/>
</dbReference>
<reference evidence="1 2" key="1">
    <citation type="submission" date="2017-12" db="EMBL/GenBank/DDBJ databases">
        <authorList>
            <person name="Pombert J.-F."/>
            <person name="Haag K.L."/>
            <person name="Ebert D."/>
        </authorList>
    </citation>
    <scope>NUCLEOTIDE SEQUENCE [LARGE SCALE GENOMIC DNA]</scope>
    <source>
        <strain evidence="1">BE-OM-2</strain>
    </source>
</reference>
<dbReference type="VEuPathDB" id="MicrosporidiaDB:CWI36_0671p0010"/>
<name>A0A4Q9LC26_9MICR</name>
<accession>A0A4Q9LC26</accession>
<sequence length="57" mass="6595">MLKQKIIDPTFDRGTKLEESKINTNEGSDLEEEQIAAKEVEENILKCEKNILTEKFI</sequence>
<evidence type="ECO:0000313" key="1">
    <source>
        <dbReference type="EMBL" id="TBU05126.1"/>
    </source>
</evidence>
<dbReference type="Proteomes" id="UP000291404">
    <property type="component" value="Unassembled WGS sequence"/>
</dbReference>
<dbReference type="AlphaFoldDB" id="A0A4Q9LC26"/>
<organism evidence="1 2">
    <name type="scientific">Hamiltosporidium magnivora</name>
    <dbReference type="NCBI Taxonomy" id="148818"/>
    <lineage>
        <taxon>Eukaryota</taxon>
        <taxon>Fungi</taxon>
        <taxon>Fungi incertae sedis</taxon>
        <taxon>Microsporidia</taxon>
        <taxon>Dubosqiidae</taxon>
        <taxon>Hamiltosporidium</taxon>
    </lineage>
</organism>
<protein>
    <submittedName>
        <fullName evidence="1">Uncharacterized protein</fullName>
    </submittedName>
</protein>